<dbReference type="Proteomes" id="UP000092666">
    <property type="component" value="Unassembled WGS sequence"/>
</dbReference>
<feature type="region of interest" description="Disordered" evidence="1">
    <location>
        <begin position="670"/>
        <end position="741"/>
    </location>
</feature>
<protein>
    <submittedName>
        <fullName evidence="2">Uncharacterized protein</fullName>
    </submittedName>
</protein>
<feature type="region of interest" description="Disordered" evidence="1">
    <location>
        <begin position="240"/>
        <end position="268"/>
    </location>
</feature>
<evidence type="ECO:0000313" key="3">
    <source>
        <dbReference type="Proteomes" id="UP000092666"/>
    </source>
</evidence>
<feature type="compositionally biased region" description="Basic and acidic residues" evidence="1">
    <location>
        <begin position="612"/>
        <end position="621"/>
    </location>
</feature>
<gene>
    <name evidence="2" type="ORF">I316_01459</name>
</gene>
<dbReference type="EMBL" id="KI669494">
    <property type="protein sequence ID" value="OCF36862.1"/>
    <property type="molecule type" value="Genomic_DNA"/>
</dbReference>
<accession>A0A1B9H0Q9</accession>
<organism evidence="2 3">
    <name type="scientific">Kwoniella heveanensis BCC8398</name>
    <dbReference type="NCBI Taxonomy" id="1296120"/>
    <lineage>
        <taxon>Eukaryota</taxon>
        <taxon>Fungi</taxon>
        <taxon>Dikarya</taxon>
        <taxon>Basidiomycota</taxon>
        <taxon>Agaricomycotina</taxon>
        <taxon>Tremellomycetes</taxon>
        <taxon>Tremellales</taxon>
        <taxon>Cryptococcaceae</taxon>
        <taxon>Kwoniella</taxon>
    </lineage>
</organism>
<dbReference type="AlphaFoldDB" id="A0A1B9H0Q9"/>
<feature type="region of interest" description="Disordered" evidence="1">
    <location>
        <begin position="601"/>
        <end position="621"/>
    </location>
</feature>
<feature type="compositionally biased region" description="Acidic residues" evidence="1">
    <location>
        <begin position="516"/>
        <end position="539"/>
    </location>
</feature>
<name>A0A1B9H0Q9_9TREE</name>
<evidence type="ECO:0000256" key="1">
    <source>
        <dbReference type="SAM" id="MobiDB-lite"/>
    </source>
</evidence>
<evidence type="ECO:0000313" key="2">
    <source>
        <dbReference type="EMBL" id="OCF36862.1"/>
    </source>
</evidence>
<feature type="region of interest" description="Disordered" evidence="1">
    <location>
        <begin position="477"/>
        <end position="574"/>
    </location>
</feature>
<feature type="compositionally biased region" description="Basic residues" evidence="1">
    <location>
        <begin position="251"/>
        <end position="264"/>
    </location>
</feature>
<proteinExistence type="predicted"/>
<reference evidence="2 3" key="1">
    <citation type="submission" date="2013-07" db="EMBL/GenBank/DDBJ databases">
        <title>The Genome Sequence of Cryptococcus heveanensis BCC8398.</title>
        <authorList>
            <consortium name="The Broad Institute Genome Sequencing Platform"/>
            <person name="Cuomo C."/>
            <person name="Litvintseva A."/>
            <person name="Chen Y."/>
            <person name="Heitman J."/>
            <person name="Sun S."/>
            <person name="Springer D."/>
            <person name="Dromer F."/>
            <person name="Young S.K."/>
            <person name="Zeng Q."/>
            <person name="Gargeya S."/>
            <person name="Fitzgerald M."/>
            <person name="Abouelleil A."/>
            <person name="Alvarado L."/>
            <person name="Berlin A.M."/>
            <person name="Chapman S.B."/>
            <person name="Dewar J."/>
            <person name="Goldberg J."/>
            <person name="Griggs A."/>
            <person name="Gujja S."/>
            <person name="Hansen M."/>
            <person name="Howarth C."/>
            <person name="Imamovic A."/>
            <person name="Larimer J."/>
            <person name="McCowan C."/>
            <person name="Murphy C."/>
            <person name="Pearson M."/>
            <person name="Priest M."/>
            <person name="Roberts A."/>
            <person name="Saif S."/>
            <person name="Shea T."/>
            <person name="Sykes S."/>
            <person name="Wortman J."/>
            <person name="Nusbaum C."/>
            <person name="Birren B."/>
        </authorList>
    </citation>
    <scope>NUCLEOTIDE SEQUENCE [LARGE SCALE GENOMIC DNA]</scope>
    <source>
        <strain evidence="2 3">BCC8398</strain>
    </source>
</reference>
<feature type="compositionally biased region" description="Polar residues" evidence="1">
    <location>
        <begin position="670"/>
        <end position="683"/>
    </location>
</feature>
<dbReference type="OrthoDB" id="2565336at2759"/>
<reference evidence="3" key="2">
    <citation type="submission" date="2013-12" db="EMBL/GenBank/DDBJ databases">
        <title>Evolution of pathogenesis and genome organization in the Tremellales.</title>
        <authorList>
            <person name="Cuomo C."/>
            <person name="Litvintseva A."/>
            <person name="Heitman J."/>
            <person name="Chen Y."/>
            <person name="Sun S."/>
            <person name="Springer D."/>
            <person name="Dromer F."/>
            <person name="Young S."/>
            <person name="Zeng Q."/>
            <person name="Chapman S."/>
            <person name="Gujja S."/>
            <person name="Saif S."/>
            <person name="Birren B."/>
        </authorList>
    </citation>
    <scope>NUCLEOTIDE SEQUENCE [LARGE SCALE GENOMIC DNA]</scope>
    <source>
        <strain evidence="3">BCC8398</strain>
    </source>
</reference>
<keyword evidence="3" id="KW-1185">Reference proteome</keyword>
<feature type="region of interest" description="Disordered" evidence="1">
    <location>
        <begin position="430"/>
        <end position="449"/>
    </location>
</feature>
<feature type="compositionally biased region" description="Low complexity" evidence="1">
    <location>
        <begin position="559"/>
        <end position="569"/>
    </location>
</feature>
<sequence>MTDNNSLGAESRAVAVAAIRGESALAKTALEARPHTHTYTRPRDRLRWKLDRAYPLILLAALDLSYTIYSTSSLPGSTSNSTAYTPSNTPASVQTHIPLRVLCITFARVSLLSYVGVSREWRRKGGYVGALCGVTLGQAVWEGCSGVLMRNGGAGAAEEGLTGDGAGARAGAGAEGGRGGGSSGGMVDNRYLVISMRLPTSQTHRTPSSVRFYSTGGTRNTPNTATGNYYSYSLSPSPATARVPGSAASRQKVHRRKGHSRHVSRATMRSMRSAKSAMAGPELGPDFGADTQIGHLLSPGQYQYGAIGETGDGTSQSPSRVPFGFKKDDGAMGPITSSYINRIKDVDAHAHAHAHIDTNTAEIDVFTSSAQPNFSPTHGLNRRSVDRFQTHTLAREPRAGDAALASGHVYQHGYRDDDDDDNDQQADHVEKYANDEHGDEYEYGERGEYGYGYDCEDGSGFEAVSQLSASFTSVHVNGHGHGYGRRRSMRSYGNEPSMNRNDGDEIDLDEFARGEEAEEEEELYDDDMDEEGDYSDENQGDSHDDDNGTGDECDDVGFSSSISESSIIDLPPPLSPAPLTVPTILPNVRFPRSTSLNIGLRSRARGNSSTRAEWDASPGHDDFDSEAGAGIIGGTGMGTGISAVGPPMVRKTKSGFLLGRSWSDILSLSPTKRTKKGSGTTIPRQEDRLETSIAPDDGTASGNGYGYRPPSNDTIDVERQGNSLDTNHQAREGQGGYGTFH</sequence>